<dbReference type="RefSeq" id="WP_148070045.1">
    <property type="nucleotide sequence ID" value="NZ_VRZA01000008.1"/>
</dbReference>
<gene>
    <name evidence="15" type="ORF">FV139_18905</name>
</gene>
<dbReference type="GO" id="GO:0016020">
    <property type="term" value="C:membrane"/>
    <property type="evidence" value="ECO:0007669"/>
    <property type="project" value="InterPro"/>
</dbReference>
<sequence>MDNYSSVRILKVASLAPVALSILLTIGACSSKSDSNADAQAPTGDPLLSTRPAPVESSAAEDDAGSWSILGRTSDVTHHSPLTQINTDSVEKLGLAWSAVIPSIDGLVGNPLVKDGVVYQSGALGRVYANDARTGELLWRFDPEIKFEIDDSLAMYWSSRFNRGVALSEEYVFVGTGDCRLFAINRKTGEKAWEVVSCNRKELYGITAAPRVGGDMVFIGNNCIDSGATRGYVDAYSQATGDRLWRFYTVPGKPSDDYEFENEAMRMAAGTWGTNWWEKTGGCGSVWDAITYDSKLNQVYIGTAGPAPWNPESRPADAGDELFTNSIVALDATTGEYIWHYKVVPHDGWNFDATMQMTIAELPIDGETRRVVMQAPKNGFFYVLDAKTGEFISANNFTPVNWASHIDQETGRPVTIPDARYWEQPDGKAVASPGTLGAHNWIAMAYNPTEQLVYIPVIITPTLTWTDPEAQVGGTMFDMYYGLKGDPKWKAGGELVAWDPIKQEERWRVDRIMPWNGGVLSTEGNLVFQGTAQGTFDAFDARTGEQKWSINVPGGVMSAPSTVELDGEQYIFIAVGNNGSTATGNYLAKITSKPTLRGASRLLAFKLGGSAEMPVDETPVMPKPPLPRMSEELAKIGRTKFEQNFCVDCHGLEAESGGGSIKDLRMANAETHEALPGIVIGGLRFRQGMPPNPQLSLDDVKAIQAFILDEAWMAYEAQNADAEESDPNP</sequence>
<dbReference type="Gene3D" id="1.10.760.10">
    <property type="entry name" value="Cytochrome c-like domain"/>
    <property type="match status" value="1"/>
</dbReference>
<feature type="binding site" description="axial binding residue" evidence="12">
    <location>
        <position position="689"/>
    </location>
    <ligand>
        <name>heme c</name>
        <dbReference type="ChEBI" id="CHEBI:61717"/>
    </ligand>
    <ligandPart>
        <name>Fe</name>
        <dbReference type="ChEBI" id="CHEBI:18248"/>
    </ligandPart>
</feature>
<feature type="binding site" evidence="11">
    <location>
        <begin position="440"/>
        <end position="441"/>
    </location>
    <ligand>
        <name>pyrroloquinoline quinone</name>
        <dbReference type="ChEBI" id="CHEBI:58442"/>
    </ligand>
</feature>
<keyword evidence="10" id="KW-1015">Disulfide bond</keyword>
<feature type="domain" description="Cytochrome c" evidence="14">
    <location>
        <begin position="632"/>
        <end position="711"/>
    </location>
</feature>
<evidence type="ECO:0000256" key="2">
    <source>
        <dbReference type="ARBA" id="ARBA00008156"/>
    </source>
</evidence>
<dbReference type="InterPro" id="IPR011047">
    <property type="entry name" value="Quinoprotein_ADH-like_sf"/>
</dbReference>
<evidence type="ECO:0000256" key="6">
    <source>
        <dbReference type="ARBA" id="ARBA00022837"/>
    </source>
</evidence>
<comment type="caution">
    <text evidence="15">The sequence shown here is derived from an EMBL/GenBank/DDBJ whole genome shotgun (WGS) entry which is preliminary data.</text>
</comment>
<comment type="cofactor">
    <cofactor evidence="1">
        <name>Ca(2+)</name>
        <dbReference type="ChEBI" id="CHEBI:29108"/>
    </cofactor>
</comment>
<comment type="similarity">
    <text evidence="2">Belongs to the bacterial PQQ dehydrogenase family.</text>
</comment>
<keyword evidence="9 12" id="KW-0408">Iron</keyword>
<evidence type="ECO:0000256" key="8">
    <source>
        <dbReference type="ARBA" id="ARBA00023002"/>
    </source>
</evidence>
<accession>A0A5C8ZRI5</accession>
<evidence type="ECO:0000256" key="1">
    <source>
        <dbReference type="ARBA" id="ARBA00001913"/>
    </source>
</evidence>
<dbReference type="GO" id="GO:0005509">
    <property type="term" value="F:calcium ion binding"/>
    <property type="evidence" value="ECO:0007669"/>
    <property type="project" value="InterPro"/>
</dbReference>
<keyword evidence="16" id="KW-1185">Reference proteome</keyword>
<evidence type="ECO:0000256" key="5">
    <source>
        <dbReference type="ARBA" id="ARBA00022729"/>
    </source>
</evidence>
<dbReference type="Pfam" id="PF01011">
    <property type="entry name" value="PQQ"/>
    <property type="match status" value="2"/>
</dbReference>
<keyword evidence="4 12" id="KW-0479">Metal-binding</keyword>
<reference evidence="15 16" key="1">
    <citation type="submission" date="2019-08" db="EMBL/GenBank/DDBJ databases">
        <title>Parahaliea maris sp. nov., isolated from the surface seawater.</title>
        <authorList>
            <person name="Liu Y."/>
        </authorList>
    </citation>
    <scope>NUCLEOTIDE SEQUENCE [LARGE SCALE GENOMIC DNA]</scope>
    <source>
        <strain evidence="15 16">HSLHS9</strain>
    </source>
</reference>
<evidence type="ECO:0000259" key="14">
    <source>
        <dbReference type="PROSITE" id="PS51007"/>
    </source>
</evidence>
<feature type="binding site" description="axial binding residue" evidence="12">
    <location>
        <position position="650"/>
    </location>
    <ligand>
        <name>heme c</name>
        <dbReference type="ChEBI" id="CHEBI:61717"/>
    </ligand>
    <ligandPart>
        <name>Fe</name>
        <dbReference type="ChEBI" id="CHEBI:18248"/>
    </ligandPart>
</feature>
<proteinExistence type="inferred from homology"/>
<protein>
    <submittedName>
        <fullName evidence="15">PQQ-dependent dehydrogenase, methanol/ethanol family</fullName>
        <ecNumber evidence="15">1.1.2.-</ecNumber>
    </submittedName>
</protein>
<dbReference type="GO" id="GO:0009055">
    <property type="term" value="F:electron transfer activity"/>
    <property type="evidence" value="ECO:0007669"/>
    <property type="project" value="InterPro"/>
</dbReference>
<dbReference type="SMART" id="SM00564">
    <property type="entry name" value="PQQ"/>
    <property type="match status" value="5"/>
</dbReference>
<comment type="cofactor">
    <cofactor evidence="11">
        <name>heme c</name>
        <dbReference type="ChEBI" id="CHEBI:61717"/>
    </cofactor>
    <text evidence="11">Binds 1 heme c group per subunit.</text>
</comment>
<evidence type="ECO:0000256" key="7">
    <source>
        <dbReference type="ARBA" id="ARBA00022891"/>
    </source>
</evidence>
<dbReference type="PROSITE" id="PS51007">
    <property type="entry name" value="CYTC"/>
    <property type="match status" value="1"/>
</dbReference>
<evidence type="ECO:0000256" key="9">
    <source>
        <dbReference type="ARBA" id="ARBA00023004"/>
    </source>
</evidence>
<name>A0A5C8ZRI5_9GAMM</name>
<dbReference type="EC" id="1.1.2.-" evidence="15"/>
<feature type="binding site" evidence="11">
    <location>
        <position position="377"/>
    </location>
    <ligand>
        <name>pyrroloquinoline quinone</name>
        <dbReference type="ChEBI" id="CHEBI:58442"/>
    </ligand>
</feature>
<dbReference type="InterPro" id="IPR002372">
    <property type="entry name" value="PQQ_rpt_dom"/>
</dbReference>
<feature type="binding site" evidence="11">
    <location>
        <position position="207"/>
    </location>
    <ligand>
        <name>pyrroloquinoline quinone</name>
        <dbReference type="ChEBI" id="CHEBI:58442"/>
    </ligand>
</feature>
<evidence type="ECO:0000256" key="10">
    <source>
        <dbReference type="ARBA" id="ARBA00023157"/>
    </source>
</evidence>
<dbReference type="SUPFAM" id="SSF46626">
    <property type="entry name" value="Cytochrome c"/>
    <property type="match status" value="1"/>
</dbReference>
<dbReference type="SUPFAM" id="SSF50998">
    <property type="entry name" value="Quinoprotein alcohol dehydrogenase-like"/>
    <property type="match status" value="1"/>
</dbReference>
<evidence type="ECO:0000256" key="11">
    <source>
        <dbReference type="PIRSR" id="PIRSR617512-2"/>
    </source>
</evidence>
<keyword evidence="8 15" id="KW-0560">Oxidoreductase</keyword>
<dbReference type="GO" id="GO:0020037">
    <property type="term" value="F:heme binding"/>
    <property type="evidence" value="ECO:0007669"/>
    <property type="project" value="InterPro"/>
</dbReference>
<dbReference type="InterPro" id="IPR017512">
    <property type="entry name" value="PQQ_MeOH/EtOH_DH"/>
</dbReference>
<evidence type="ECO:0000313" key="15">
    <source>
        <dbReference type="EMBL" id="TXS90339.1"/>
    </source>
</evidence>
<keyword evidence="7 11" id="KW-0634">PQQ</keyword>
<dbReference type="InterPro" id="IPR009056">
    <property type="entry name" value="Cyt_c-like_dom"/>
</dbReference>
<feature type="binding site" evidence="11">
    <location>
        <position position="163"/>
    </location>
    <ligand>
        <name>pyrroloquinoline quinone</name>
        <dbReference type="ChEBI" id="CHEBI:58442"/>
    </ligand>
</feature>
<dbReference type="Gene3D" id="2.140.10.10">
    <property type="entry name" value="Quinoprotein alcohol dehydrogenase-like superfamily"/>
    <property type="match status" value="1"/>
</dbReference>
<dbReference type="PANTHER" id="PTHR32303">
    <property type="entry name" value="QUINOPROTEIN ALCOHOL DEHYDROGENASE (CYTOCHROME C)"/>
    <property type="match status" value="1"/>
</dbReference>
<evidence type="ECO:0000256" key="3">
    <source>
        <dbReference type="ARBA" id="ARBA00022617"/>
    </source>
</evidence>
<evidence type="ECO:0000256" key="12">
    <source>
        <dbReference type="PIRSR" id="PIRSR617512-3"/>
    </source>
</evidence>
<keyword evidence="6" id="KW-0106">Calcium</keyword>
<dbReference type="PANTHER" id="PTHR32303:SF10">
    <property type="entry name" value="OUTER MEMBRANE PROTEIN ASSEMBLY FACTOR BAMB"/>
    <property type="match status" value="1"/>
</dbReference>
<organism evidence="15 16">
    <name type="scientific">Parahaliea maris</name>
    <dbReference type="NCBI Taxonomy" id="2716870"/>
    <lineage>
        <taxon>Bacteria</taxon>
        <taxon>Pseudomonadati</taxon>
        <taxon>Pseudomonadota</taxon>
        <taxon>Gammaproteobacteria</taxon>
        <taxon>Cellvibrionales</taxon>
        <taxon>Halieaceae</taxon>
        <taxon>Parahaliea</taxon>
    </lineage>
</organism>
<dbReference type="EMBL" id="VRZA01000008">
    <property type="protein sequence ID" value="TXS90339.1"/>
    <property type="molecule type" value="Genomic_DNA"/>
</dbReference>
<feature type="binding site" description="covalent" evidence="11">
    <location>
        <position position="649"/>
    </location>
    <ligand>
        <name>heme c</name>
        <dbReference type="ChEBI" id="CHEBI:61717"/>
    </ligand>
</feature>
<feature type="region of interest" description="Disordered" evidence="13">
    <location>
        <begin position="34"/>
        <end position="64"/>
    </location>
</feature>
<keyword evidence="3 11" id="KW-0349">Heme</keyword>
<feature type="binding site" description="covalent" evidence="11">
    <location>
        <position position="646"/>
    </location>
    <ligand>
        <name>heme c</name>
        <dbReference type="ChEBI" id="CHEBI:61717"/>
    </ligand>
</feature>
<dbReference type="InterPro" id="IPR018391">
    <property type="entry name" value="PQQ_b-propeller_rpt"/>
</dbReference>
<dbReference type="GO" id="GO:0016614">
    <property type="term" value="F:oxidoreductase activity, acting on CH-OH group of donors"/>
    <property type="evidence" value="ECO:0007669"/>
    <property type="project" value="InterPro"/>
</dbReference>
<evidence type="ECO:0000256" key="4">
    <source>
        <dbReference type="ARBA" id="ARBA00022723"/>
    </source>
</evidence>
<dbReference type="InterPro" id="IPR036909">
    <property type="entry name" value="Cyt_c-like_dom_sf"/>
</dbReference>
<comment type="cofactor">
    <cofactor evidence="11">
        <name>pyrroloquinoline quinone</name>
        <dbReference type="ChEBI" id="CHEBI:58442"/>
    </cofactor>
    <text evidence="11">Binds 1 PQQ group per subunit.</text>
</comment>
<evidence type="ECO:0000256" key="13">
    <source>
        <dbReference type="SAM" id="MobiDB-lite"/>
    </source>
</evidence>
<dbReference type="NCBIfam" id="TIGR03075">
    <property type="entry name" value="PQQ_enz_alc_DH"/>
    <property type="match status" value="1"/>
</dbReference>
<keyword evidence="5" id="KW-0732">Signal</keyword>
<dbReference type="AlphaFoldDB" id="A0A5C8ZRI5"/>
<dbReference type="Proteomes" id="UP000321039">
    <property type="component" value="Unassembled WGS sequence"/>
</dbReference>
<evidence type="ECO:0000313" key="16">
    <source>
        <dbReference type="Proteomes" id="UP000321039"/>
    </source>
</evidence>